<keyword evidence="4" id="KW-1185">Reference proteome</keyword>
<feature type="chain" id="PRO_5020601513" evidence="1">
    <location>
        <begin position="39"/>
        <end position="4967"/>
    </location>
</feature>
<dbReference type="Gene3D" id="3.50.30.30">
    <property type="match status" value="1"/>
</dbReference>
<dbReference type="RefSeq" id="WP_165388982.1">
    <property type="nucleotide sequence ID" value="NZ_SGXE01000001.1"/>
</dbReference>
<dbReference type="Proteomes" id="UP000292262">
    <property type="component" value="Unassembled WGS sequence"/>
</dbReference>
<gene>
    <name evidence="3" type="ORF">EV197_0531</name>
</gene>
<dbReference type="Pfam" id="PF02225">
    <property type="entry name" value="PA"/>
    <property type="match status" value="1"/>
</dbReference>
<protein>
    <submittedName>
        <fullName evidence="3">Gliding motility-associated-like protein</fullName>
    </submittedName>
</protein>
<dbReference type="InterPro" id="IPR025667">
    <property type="entry name" value="SprB_repeat"/>
</dbReference>
<reference evidence="3 4" key="1">
    <citation type="submission" date="2019-02" db="EMBL/GenBank/DDBJ databases">
        <title>Genomic Encyclopedia of Type Strains, Phase IV (KMG-IV): sequencing the most valuable type-strain genomes for metagenomic binning, comparative biology and taxonomic classification.</title>
        <authorList>
            <person name="Goeker M."/>
        </authorList>
    </citation>
    <scope>NUCLEOTIDE SEQUENCE [LARGE SCALE GENOMIC DNA]</scope>
    <source>
        <strain evidence="3 4">DSM 17196</strain>
    </source>
</reference>
<dbReference type="Pfam" id="PF13573">
    <property type="entry name" value="SprB"/>
    <property type="match status" value="13"/>
</dbReference>
<evidence type="ECO:0000259" key="2">
    <source>
        <dbReference type="Pfam" id="PF02225"/>
    </source>
</evidence>
<name>A0A4Q7PK53_9FLAO</name>
<dbReference type="EMBL" id="SGXE01000001">
    <property type="protein sequence ID" value="RZS99322.1"/>
    <property type="molecule type" value="Genomic_DNA"/>
</dbReference>
<evidence type="ECO:0000313" key="3">
    <source>
        <dbReference type="EMBL" id="RZS99322.1"/>
    </source>
</evidence>
<sequence length="4967" mass="519025">MSTQITLTNRLMKTILYNKVAILCIGFLMISISNTMNAQVTQAFDTVPEGTINDIRGDLIMTGNDIVGMIDRNGTSYDPNAAYNGTLNNGNYTTAFIDIDGDPSTFSSSSADLNAPRNECSRLVYAGLYWSANYYMQRDQSPRNYSDNELGSNNDTNVNLTINNGDIAEEYNARYSEFDNDNSDIRLRPVTSYLVVAQPVSERGCSITNADSLVGNIAVIRDGGSCSIREKVVNAQNAGALGVVIVNDNNGNMPRLTGNGPAINIPAVSIGNDDIDNHLINNGDLIDLLLARQPQVFLATLSTEGNPILNGLPTADPRKLGPADFRDVKLRLPNGTNYIDISATDIVFDGYRNSGTNPLGDVANDEVPYVCYADITQLLDPNNYFGTYTVADMNATHGFTSGADGACGGWFIVAIYEDPLETAKYISTSNGFVQIFSGGAPVDFLYSGFTTLGGNEPIDVRYGVASLEGDTSLGGDQLRVENTNGNLVALGGGGASVNPNGNFFNGSISEDDAYITARVPASENTQGFDMDIFNLDNDGNGLIGNGQSSARFQIATNQDRYSVFFNAFSVTIIEPELRIVKRVYDTDGVTEITGANVELGDELFYDLEIENIGNEDFVDGSVVITDILPPNTDLVSIQDATLPPGVTYAEVSPGVIEFYIPSEIVETRFDDPVGEGDGPIFIRFRARLVASCEDLRDACSDIIENSASATYTGLITGNTRSTLSTAAIGACGDSNPVASNVLVNVPACEQDVTFCNDDLTLVAGTGYDLYTWSGPGISPPVQTTVNFYAVPNPQSGVYTVVKEDTDPSDGTCMTLTEEFTVTDFNTISNPILDYVNGTTVVTEDCSGLPIPQILLCGNQSLELNTNFDPSNLDSISWQRLSPSGACISDPNDPCSLLSGDCTDANWVEEPGGNTPVFTVTQAGDYRILAEFDGGCFIPFYFSVFRNDYQPQLTMNPIECGNDGSVTVTNVPDNFAFSLTPGGPYNNTTGVFPISTGGDITVYAIDTTFPGCEYTATINVPTIDPSFSVTAVDPSCINDNNGTGFGRINISVTGGIPEYQYTISSPALGAADPIIVPNSSANNGNYTQNNLPPGNYTVEVISNRPAPECLFTTNVTINPATPFEAEVVLLAPETCTTGALVQVNVTQGSGNYSYADSSGVFRNCSTDPDCNIFELPIPADPNTVYTFQVSDLNVPAGEAACIIEASIDNINPYNPIVIDAVTPTNPICPTDAGQIRVEVSPQVTGRNYLYELLTTATCAVNDTTYTVVDQINSPLRDVTFTNVADFDCYRVRVSHENTTPPGTTPPTICPVISDPVAIQSPTPIDASVVLDRGLSCIPGNEDAVIQIVSATGGTGSYAWSFNPSGSYTNITSFPVNIPVNTAGTYTIYIANQNAGNTCPISRSVTVDPLATVDDLTFTENSTNCTAQTVEVTVSAVPVGPTYTYSVTPAPVAGDATTGVFTLDRGTVYTFTAVRTDNQCEFSESFTRDVLPEIDITNAAEASPVICTGDSDGSLSFTVANTTDFDWVVTDSGGATVGSGTETGSDPTTVTVTNLPAGDYDIAVTDTALTTTSACTDTATVTITEPVTPLSFTTTATESSCTSSTGTITVTATGGRGNYQYRLDDSGGTTLVNYPNTNNVFTGLAAGTYTIFVRDGNDPTTACEVTATETIVVFASPTIALAAGGDQCYDGTNQASQWITITPGVATPVGPFEYSVDGGTFQPVVFLGAPAPANTFEIDNLAPGTYSVVVRNTNTNCSTAPISFTINPELTITANLDKDIDCNGGAEISFTAAGGSGTYTQYDLYDYNGGSPTLITTGITSVYTTTTPGEYVILVTDDLGCTAFSNPVTVTAYTPIAATATATNPDCPAEDGSVTVTVTAGEGPFTYVLDGNAATQIGPTGSTTVTFNNVAVGTHTVTITDGVGGTPACTEDVAVDVIAPTPITANIAITQDYRCDAAGSSTTPQLGEITVSGEANGDPSTYEYSIDGVNWQATPIFPGLTDGTYTLYIRDANTISCPVNLGQLTIDPLVQVTDLAFAATQVQCPGLTADVTLTPTLDGTSNVQYEIIAPITVGPQTSNVFTGLTSGTTYTFLARTDTDGCTYTETFTVPEIDFIAVNGSVVSDPSCNGAADGEISFTVSGIDLTATTYAYQITEGGGAVGPFTATGQTTATINTGGLPAGVYTVEVTDETTLCTDTTTITLTDPAVLTATAAITAPLTCVQNATITVTVSGGNGGYQYELFNSVPASVAGPQASNVFSVGTADTYEVVVTDAEGCTVTTAPVTVTVPTPVTATVEATSDRCYDPTNQASLDITINTGTAPYTYSVNGGSDVAVAGTTFTVGGLTPGNYAIVITDANGCEVTINETIQPQITIAASLLKDLDCSASPGAQIQVTTTGGNGGNTFEVNVNGGGFVAYGGGFPYTTTTAGTYQFRVTDSEGCQATSSVITVTPAPNPVATETFINPTCNGDSDGSVTITVDTTVGTAPYEIDFNGLGFSNQTTYGGLPEGTYNYTVRDAKGCTDTFTVTLSAPAVVIGNSIVTDITCSGAGTTPGSIELENITGGVPPYDVSLLNAADLSLVATATPSNPVLGVPSGSDVTFGDLIFGDYIFRVIDSNGCTYDFPYSISTEPIFTINASVATAGVCADGVEANIQVTGGAGPFEIREYPSGVFVPLNGLPVSSGTPNERNHQFPNLPFDTEFTFEVIDLSTNCTDIQTLTPPSSPSTINIALVENPVTCVGNADGSIDYTITGYQGTELTYSIYRTDDLNTPITGSYTFTPGNPDTVASGGTATGNVSDFGPGTYLFRVEETDGGVADPCNAAVEFTIVESPTPLTYVDTAITPGNCNALSQGVVTLSGGTTPYGYLVVEDGLPNPGTYGSSNVVTLDQNVNLNWDLYVTDANGCVLGPIDLVAQVTPDPTIDNISAVVDPCVFDGAFEFTVTATGQSQLQFGIDDGDTGTADAPVFVNGTLVGPNQYEYTYTVSGPSVDQYTITVRDANGCTDVDAVVIYPELIVDANFTVDPTCTNSNSGTVEATVSGGSATAGNWTVILFDTDAGADTGLVPVFTAPGTYTFNPVPTGNYEVRVTDAVSTCSAADAVSRAPLVDPIISTTVEEISCIGSSDGSILVSIQSGTDLDGPYTYELYENNGGTQGALITSQVGNPLFTGLSFDALGAPYPTAGEYLVVVSSSLGCVDSEAVTLINPTDPIATLSATAYSCSGAAENFPVITVDNFAGGSGTPYRISYTDPSGNVSGPATPGSLDIDTGTAGIQILADEAGNYDFTIYDSNNCSNNIGIINIPAFPIMTDAVVNQVTPIDCATNTEEVTVTVTGGSGPYDFVEINGSGLSQIGVASGGATTTSGSFLLPGVGTYQFRVTDQATGCSILTSPYEVLPYDTIDGTIAVVAPPIACFGDATGSIELTVTGHTGAYDYVATNTTTGNTVTGSGNTASGPLTITGLESGNIQVTVTDPVSTCNDVTNTVFIAQPEQLTLALVSNDNGYCTADGVVVVDADGGTSPYTYTATDVPFGGTLTVTNSTGEFDLPGTIAGTQYEITVTDANGCSSTPASLTETVFLTEDPTLDPLTVDDVCTHNGSYAITATGTSNVASPPGTGALRFQLGTGSIVDANNGLISHIFTVSTPGTYTVTAYDENGCPTNMESITILPELIATADYSADPTCRDFDGTVTVTVTGGSDFSTNPGNFTFVLNGTDSGGAAVNITQSGAGGNIFTGISAGTYTVTVTDTNIPGVSTSTPCSVTVDVPQLPVPVDPIITATSTAVSCIGATDGTVTVAIDPTTDDDGPYTYEIFVDTGGGVPGAQVGGSQIDNPVFTGLPTGDYVVLVTSDRLCDGTTLINVPNATQVVATATQSAYGCAADNSEIFPIITVTIQDGRAPYTVTYTTPSGDTVTAIDVVDADGGTPGVQYEILADQAGNYTINVTDFNGCTTSPVSLIETVSPFPVMTNPTVTVDTPITCPAGEDVTVRIEGGAGGNYDFEEITGTGLIVSGVPFGTNDDGATAQTETGAQFTLPGVGVYIFEITDLTTGCSIRVTHEIAEFNLIDVVAVQETPESCYQDGDGTIRITITGYTGDFDYTVIDTATGLEATDINGNPIATATGSDTATSDPYTIVLPFTATTGNYIVQIEETNTPFCITTSNVVTIDGPAIPVDLTITPINDTEFCNPAANGAFQASVTGARGTVTYQLARASAPATIIATNTTGLFEGLTADTYEVTVIDDLGTFTCTDTETFTINPPADDVAATLTTTDISCFGAADGSITVNATGTDGPFVYTITPLGGTESGEQTSNVFNFLTANDYTITVYDTFGCTTTAVATINEPNEVTVNIDNVTLVTCAINTIDVTVSGNGDFPIRDHVLVNVTDNNNPVETVVTTNASTYTFINLPAGQYQFYVVDVNGCRSQLSTVVPVIPIDDITFELDLSAANVNCTDEASGIVDIADITGGIGDYRFQLTNNTTGQVFPGAGLFQSESQFTDLPPGDYTYLVESDRGCSATRNFTIVNPPLFERIDPQVNDVICFGEDNGSIIVFAQGGTPPYSFAISTDPGRFFNDASDNVPNQHTFTELTPGTYQVFSQDANGCGQVYDIVIGEPDELQVAIDGQVSPETCAGDMDGSVTITVTGGTPPYSTNITNNDPDFVQDLFTYDMLPGGQTIIYVRDANGCRTEIAVNVPPGVVLGADLAPRLECPVFDYTDPENPVMTQGPRYFVNFELIDGSVTTDITYMLQGINGTPDPNPSINFDGEFEVVPGEYEGTMEHIDGCVEVVGTILIEAYQPLSVPVATMTNNPQDPNEYEISVTGGIPPYTFYVTFEDEGVERELDGNIFTVRDTGNYIIRVEDSSGSICSVTGTQELTYINIRIPNYFTPGEDDPSTPDDESTWYPRQITSDQDPNNPSQFFFENMEVKVFDRYGRLLKEFRGYSKGWDGVYQGKELPSGDYWYTVILNDIDNRKFTGNFTLYR</sequence>
<evidence type="ECO:0000256" key="1">
    <source>
        <dbReference type="SAM" id="SignalP"/>
    </source>
</evidence>
<feature type="domain" description="PA" evidence="2">
    <location>
        <begin position="194"/>
        <end position="275"/>
    </location>
</feature>
<proteinExistence type="predicted"/>
<dbReference type="SUPFAM" id="SSF52025">
    <property type="entry name" value="PA domain"/>
    <property type="match status" value="1"/>
</dbReference>
<dbReference type="NCBIfam" id="TIGR04131">
    <property type="entry name" value="Bac_Flav_CTERM"/>
    <property type="match status" value="1"/>
</dbReference>
<dbReference type="InterPro" id="IPR003137">
    <property type="entry name" value="PA_domain"/>
</dbReference>
<feature type="signal peptide" evidence="1">
    <location>
        <begin position="1"/>
        <end position="38"/>
    </location>
</feature>
<organism evidence="3 4">
    <name type="scientific">Aquimarina brevivitae</name>
    <dbReference type="NCBI Taxonomy" id="323412"/>
    <lineage>
        <taxon>Bacteria</taxon>
        <taxon>Pseudomonadati</taxon>
        <taxon>Bacteroidota</taxon>
        <taxon>Flavobacteriia</taxon>
        <taxon>Flavobacteriales</taxon>
        <taxon>Flavobacteriaceae</taxon>
        <taxon>Aquimarina</taxon>
    </lineage>
</organism>
<dbReference type="Pfam" id="PF13585">
    <property type="entry name" value="CHU_C"/>
    <property type="match status" value="1"/>
</dbReference>
<comment type="caution">
    <text evidence="3">The sequence shown here is derived from an EMBL/GenBank/DDBJ whole genome shotgun (WGS) entry which is preliminary data.</text>
</comment>
<accession>A0A4Q7PK53</accession>
<keyword evidence="1" id="KW-0732">Signal</keyword>
<evidence type="ECO:0000313" key="4">
    <source>
        <dbReference type="Proteomes" id="UP000292262"/>
    </source>
</evidence>
<dbReference type="InterPro" id="IPR026341">
    <property type="entry name" value="T9SS_type_B"/>
</dbReference>
<dbReference type="InterPro" id="IPR046450">
    <property type="entry name" value="PA_dom_sf"/>
</dbReference>